<comment type="caution">
    <text evidence="5">The sequence shown here is derived from an EMBL/GenBank/DDBJ whole genome shotgun (WGS) entry which is preliminary data.</text>
</comment>
<dbReference type="Proteomes" id="UP000480303">
    <property type="component" value="Unassembled WGS sequence"/>
</dbReference>
<dbReference type="InterPro" id="IPR040086">
    <property type="entry name" value="MJ0683-like"/>
</dbReference>
<evidence type="ECO:0000313" key="6">
    <source>
        <dbReference type="Proteomes" id="UP000480303"/>
    </source>
</evidence>
<evidence type="ECO:0000256" key="1">
    <source>
        <dbReference type="ARBA" id="ARBA00022723"/>
    </source>
</evidence>
<dbReference type="Gene3D" id="3.80.30.30">
    <property type="match status" value="1"/>
</dbReference>
<evidence type="ECO:0000259" key="4">
    <source>
        <dbReference type="Pfam" id="PF04055"/>
    </source>
</evidence>
<keyword evidence="6" id="KW-1185">Reference proteome</keyword>
<organism evidence="5 6">
    <name type="scientific">Pseudolactococcus hodotermopsidis</name>
    <dbReference type="NCBI Taxonomy" id="2709157"/>
    <lineage>
        <taxon>Bacteria</taxon>
        <taxon>Bacillati</taxon>
        <taxon>Bacillota</taxon>
        <taxon>Bacilli</taxon>
        <taxon>Lactobacillales</taxon>
        <taxon>Streptococcaceae</taxon>
        <taxon>Pseudolactococcus</taxon>
    </lineage>
</organism>
<proteinExistence type="predicted"/>
<evidence type="ECO:0000256" key="3">
    <source>
        <dbReference type="ARBA" id="ARBA00023014"/>
    </source>
</evidence>
<protein>
    <submittedName>
        <fullName evidence="5">Radical SAM mobile pair protein B</fullName>
    </submittedName>
</protein>
<dbReference type="AlphaFoldDB" id="A0A6A0BFM7"/>
<reference evidence="5 6" key="1">
    <citation type="submission" date="2020-02" db="EMBL/GenBank/DDBJ databases">
        <title>Draft genome sequence of Lactococcus sp. Hs30E4-3.</title>
        <authorList>
            <person name="Noda S."/>
            <person name="Yuki M."/>
            <person name="Ohkuma M."/>
        </authorList>
    </citation>
    <scope>NUCLEOTIDE SEQUENCE [LARGE SCALE GENOMIC DNA]</scope>
    <source>
        <strain evidence="5 6">Hs30E4-3</strain>
    </source>
</reference>
<dbReference type="Pfam" id="PF04055">
    <property type="entry name" value="Radical_SAM"/>
    <property type="match status" value="1"/>
</dbReference>
<dbReference type="InterPro" id="IPR058240">
    <property type="entry name" value="rSAM_sf"/>
</dbReference>
<dbReference type="GO" id="GO:0046872">
    <property type="term" value="F:metal ion binding"/>
    <property type="evidence" value="ECO:0007669"/>
    <property type="project" value="UniProtKB-KW"/>
</dbReference>
<dbReference type="SFLD" id="SFLDS00029">
    <property type="entry name" value="Radical_SAM"/>
    <property type="match status" value="1"/>
</dbReference>
<keyword evidence="1" id="KW-0479">Metal-binding</keyword>
<dbReference type="PANTHER" id="PTHR43432">
    <property type="entry name" value="SLR0285 PROTEIN"/>
    <property type="match status" value="1"/>
</dbReference>
<dbReference type="InterPro" id="IPR007197">
    <property type="entry name" value="rSAM"/>
</dbReference>
<feature type="domain" description="Radical SAM core" evidence="4">
    <location>
        <begin position="26"/>
        <end position="186"/>
    </location>
</feature>
<dbReference type="EMBL" id="BLLI01000055">
    <property type="protein sequence ID" value="GFH43081.1"/>
    <property type="molecule type" value="Genomic_DNA"/>
</dbReference>
<evidence type="ECO:0000256" key="2">
    <source>
        <dbReference type="ARBA" id="ARBA00023004"/>
    </source>
</evidence>
<dbReference type="GO" id="GO:0051536">
    <property type="term" value="F:iron-sulfur cluster binding"/>
    <property type="evidence" value="ECO:0007669"/>
    <property type="project" value="UniProtKB-KW"/>
</dbReference>
<evidence type="ECO:0000313" key="5">
    <source>
        <dbReference type="EMBL" id="GFH43081.1"/>
    </source>
</evidence>
<name>A0A6A0BFM7_9LACT</name>
<keyword evidence="2" id="KW-0408">Iron</keyword>
<dbReference type="SUPFAM" id="SSF102114">
    <property type="entry name" value="Radical SAM enzymes"/>
    <property type="match status" value="1"/>
</dbReference>
<dbReference type="PANTHER" id="PTHR43432:SF6">
    <property type="entry name" value="RADICAL SAM CORE DOMAIN-CONTAINING PROTEIN"/>
    <property type="match status" value="1"/>
</dbReference>
<dbReference type="GO" id="GO:0003824">
    <property type="term" value="F:catalytic activity"/>
    <property type="evidence" value="ECO:0007669"/>
    <property type="project" value="InterPro"/>
</dbReference>
<dbReference type="SFLD" id="SFLDG01084">
    <property type="entry name" value="Uncharacterised_Radical_SAM_Su"/>
    <property type="match status" value="1"/>
</dbReference>
<dbReference type="RefSeq" id="WP_172209518.1">
    <property type="nucleotide sequence ID" value="NZ_BLLI01000055.1"/>
</dbReference>
<gene>
    <name evidence="5" type="ORF">Hs30E_16320</name>
</gene>
<keyword evidence="3" id="KW-0411">Iron-sulfur</keyword>
<sequence length="273" mass="32309">MARINKYISTKSLIVKSNLPEADYVINPYVGCLHNCVYCYASFMKRFYKIDDDWGKFAIPKTYSPIKNIQKYDGKTVLFSSVTDPYQPIERKYQLTRKILSDFRNSSAKLEILTKSPLVLRDLDILKTIPYVTVGMSFSLTIQQARRVFEVGCVDYQIRLDTIKEIKRSGIRTYAFISPIFPEISDVKKIVNDVCDYVDYIFFENLNLKGIYKKNILSLIREYYPDYIELYEKIYSDSNYASTYWKEQEKNIVNYLQEKNIVNYKFFFNHGRQ</sequence>
<dbReference type="CDD" id="cd01335">
    <property type="entry name" value="Radical_SAM"/>
    <property type="match status" value="1"/>
</dbReference>
<accession>A0A6A0BFM7</accession>